<sequence>MREAGLRVQPNLRRFTVASIIRTFRNENSSYAEHILCLNSVQSGKAKTSWRTRTLVYRCTKDCNYKYGFGQQCN</sequence>
<organism evidence="1 2">
    <name type="scientific">Coregonus suidteri</name>
    <dbReference type="NCBI Taxonomy" id="861788"/>
    <lineage>
        <taxon>Eukaryota</taxon>
        <taxon>Metazoa</taxon>
        <taxon>Chordata</taxon>
        <taxon>Craniata</taxon>
        <taxon>Vertebrata</taxon>
        <taxon>Euteleostomi</taxon>
        <taxon>Actinopterygii</taxon>
        <taxon>Neopterygii</taxon>
        <taxon>Teleostei</taxon>
        <taxon>Protacanthopterygii</taxon>
        <taxon>Salmoniformes</taxon>
        <taxon>Salmonidae</taxon>
        <taxon>Coregoninae</taxon>
        <taxon>Coregonus</taxon>
    </lineage>
</organism>
<dbReference type="Proteomes" id="UP001356427">
    <property type="component" value="Unassembled WGS sequence"/>
</dbReference>
<dbReference type="AlphaFoldDB" id="A0AAN8M0R4"/>
<dbReference type="EMBL" id="JAGTTL010000011">
    <property type="protein sequence ID" value="KAK6316240.1"/>
    <property type="molecule type" value="Genomic_DNA"/>
</dbReference>
<gene>
    <name evidence="1" type="ORF">J4Q44_G00137640</name>
</gene>
<evidence type="ECO:0000313" key="1">
    <source>
        <dbReference type="EMBL" id="KAK6316240.1"/>
    </source>
</evidence>
<name>A0AAN8M0R4_9TELE</name>
<evidence type="ECO:0000313" key="2">
    <source>
        <dbReference type="Proteomes" id="UP001356427"/>
    </source>
</evidence>
<proteinExistence type="predicted"/>
<accession>A0AAN8M0R4</accession>
<keyword evidence="2" id="KW-1185">Reference proteome</keyword>
<protein>
    <submittedName>
        <fullName evidence="1">Uncharacterized protein</fullName>
    </submittedName>
</protein>
<comment type="caution">
    <text evidence="1">The sequence shown here is derived from an EMBL/GenBank/DDBJ whole genome shotgun (WGS) entry which is preliminary data.</text>
</comment>
<reference evidence="1 2" key="1">
    <citation type="submission" date="2021-04" db="EMBL/GenBank/DDBJ databases">
        <authorList>
            <person name="De Guttry C."/>
            <person name="Zahm M."/>
            <person name="Klopp C."/>
            <person name="Cabau C."/>
            <person name="Louis A."/>
            <person name="Berthelot C."/>
            <person name="Parey E."/>
            <person name="Roest Crollius H."/>
            <person name="Montfort J."/>
            <person name="Robinson-Rechavi M."/>
            <person name="Bucao C."/>
            <person name="Bouchez O."/>
            <person name="Gislard M."/>
            <person name="Lluch J."/>
            <person name="Milhes M."/>
            <person name="Lampietro C."/>
            <person name="Lopez Roques C."/>
            <person name="Donnadieu C."/>
            <person name="Braasch I."/>
            <person name="Desvignes T."/>
            <person name="Postlethwait J."/>
            <person name="Bobe J."/>
            <person name="Wedekind C."/>
            <person name="Guiguen Y."/>
        </authorList>
    </citation>
    <scope>NUCLEOTIDE SEQUENCE [LARGE SCALE GENOMIC DNA]</scope>
    <source>
        <strain evidence="1">Cs_M1</strain>
        <tissue evidence="1">Blood</tissue>
    </source>
</reference>